<dbReference type="PANTHER" id="PTHR33169:SF14">
    <property type="entry name" value="TRANSCRIPTIONAL REGULATOR RV3488"/>
    <property type="match status" value="1"/>
</dbReference>
<dbReference type="InterPro" id="IPR036388">
    <property type="entry name" value="WH-like_DNA-bd_sf"/>
</dbReference>
<organism evidence="2 3">
    <name type="scientific">Nocardia colli</name>
    <dbReference type="NCBI Taxonomy" id="2545717"/>
    <lineage>
        <taxon>Bacteria</taxon>
        <taxon>Bacillati</taxon>
        <taxon>Actinomycetota</taxon>
        <taxon>Actinomycetes</taxon>
        <taxon>Mycobacteriales</taxon>
        <taxon>Nocardiaceae</taxon>
        <taxon>Nocardia</taxon>
    </lineage>
</organism>
<evidence type="ECO:0000313" key="3">
    <source>
        <dbReference type="Proteomes" id="UP000323876"/>
    </source>
</evidence>
<sequence length="205" mass="22623">MAVPTTRMLVLAIVRLLQPVHGYDVRRELLSWHADDWANVKPGSIYGALNTLQRDGLIAIEGVAQDGARPERTTYRLTGEGEKEFGEMLRTSLYSAEQPKNPYFAAVALFPAAPRDEVIAALHGRILKFEAELAFTEREVARILAGSGNPAESEPHHVADAMRLSADHIRADLTWSRKTLERIETGELDVWGGVNGALGAWEPPM</sequence>
<dbReference type="InterPro" id="IPR005149">
    <property type="entry name" value="Tscrpt_reg_PadR_N"/>
</dbReference>
<dbReference type="RefSeq" id="WP_150405403.1">
    <property type="nucleotide sequence ID" value="NZ_VXLC01000016.1"/>
</dbReference>
<dbReference type="InterPro" id="IPR036390">
    <property type="entry name" value="WH_DNA-bd_sf"/>
</dbReference>
<name>A0A5N0EA67_9NOCA</name>
<evidence type="ECO:0000313" key="2">
    <source>
        <dbReference type="EMBL" id="KAA8885035.1"/>
    </source>
</evidence>
<dbReference type="Pfam" id="PF03551">
    <property type="entry name" value="PadR"/>
    <property type="match status" value="1"/>
</dbReference>
<proteinExistence type="predicted"/>
<dbReference type="Proteomes" id="UP000323876">
    <property type="component" value="Unassembled WGS sequence"/>
</dbReference>
<reference evidence="2 3" key="1">
    <citation type="submission" date="2019-09" db="EMBL/GenBank/DDBJ databases">
        <authorList>
            <person name="Wang X."/>
        </authorList>
    </citation>
    <scope>NUCLEOTIDE SEQUENCE [LARGE SCALE GENOMIC DNA]</scope>
    <source>
        <strain evidence="2 3">CICC 11023</strain>
    </source>
</reference>
<accession>A0A5N0EA67</accession>
<keyword evidence="3" id="KW-1185">Reference proteome</keyword>
<dbReference type="Gene3D" id="1.10.10.10">
    <property type="entry name" value="Winged helix-like DNA-binding domain superfamily/Winged helix DNA-binding domain"/>
    <property type="match status" value="1"/>
</dbReference>
<gene>
    <name evidence="2" type="ORF">F3087_29745</name>
</gene>
<dbReference type="EMBL" id="VXLC01000016">
    <property type="protein sequence ID" value="KAA8885035.1"/>
    <property type="molecule type" value="Genomic_DNA"/>
</dbReference>
<dbReference type="OrthoDB" id="8443918at2"/>
<dbReference type="PANTHER" id="PTHR33169">
    <property type="entry name" value="PADR-FAMILY TRANSCRIPTIONAL REGULATOR"/>
    <property type="match status" value="1"/>
</dbReference>
<dbReference type="SUPFAM" id="SSF46785">
    <property type="entry name" value="Winged helix' DNA-binding domain"/>
    <property type="match status" value="1"/>
</dbReference>
<evidence type="ECO:0000259" key="1">
    <source>
        <dbReference type="Pfam" id="PF03551"/>
    </source>
</evidence>
<protein>
    <submittedName>
        <fullName evidence="2">PadR family transcriptional regulator</fullName>
    </submittedName>
</protein>
<comment type="caution">
    <text evidence="2">The sequence shown here is derived from an EMBL/GenBank/DDBJ whole genome shotgun (WGS) entry which is preliminary data.</text>
</comment>
<dbReference type="AlphaFoldDB" id="A0A5N0EA67"/>
<feature type="domain" description="Transcription regulator PadR N-terminal" evidence="1">
    <location>
        <begin position="10"/>
        <end position="86"/>
    </location>
</feature>
<dbReference type="InterPro" id="IPR052509">
    <property type="entry name" value="Metal_resp_DNA-bind_regulator"/>
</dbReference>